<dbReference type="RefSeq" id="WP_188752600.1">
    <property type="nucleotide sequence ID" value="NZ_BMIK01000013.1"/>
</dbReference>
<proteinExistence type="predicted"/>
<comment type="caution">
    <text evidence="1">The sequence shown here is derived from an EMBL/GenBank/DDBJ whole genome shotgun (WGS) entry which is preliminary data.</text>
</comment>
<sequence>MLTVKIKDKRLEERITERAQRFGKNTQDYVNELLALVLPDTQGALSFKRLKAEDHGYVINFKSEGNETVEEATPFAEVTDTENYTKELRRKAWRKE</sequence>
<dbReference type="EMBL" id="BMIK01000013">
    <property type="protein sequence ID" value="GGC38604.1"/>
    <property type="molecule type" value="Genomic_DNA"/>
</dbReference>
<organism evidence="1 2">
    <name type="scientific">Parapedobacter defluvii</name>
    <dbReference type="NCBI Taxonomy" id="2045106"/>
    <lineage>
        <taxon>Bacteria</taxon>
        <taxon>Pseudomonadati</taxon>
        <taxon>Bacteroidota</taxon>
        <taxon>Sphingobacteriia</taxon>
        <taxon>Sphingobacteriales</taxon>
        <taxon>Sphingobacteriaceae</taxon>
        <taxon>Parapedobacter</taxon>
    </lineage>
</organism>
<evidence type="ECO:0000313" key="1">
    <source>
        <dbReference type="EMBL" id="GGC38604.1"/>
    </source>
</evidence>
<protein>
    <submittedName>
        <fullName evidence="1">Uncharacterized protein</fullName>
    </submittedName>
</protein>
<gene>
    <name evidence="1" type="ORF">GCM10011386_33420</name>
</gene>
<reference evidence="2" key="1">
    <citation type="journal article" date="2019" name="Int. J. Syst. Evol. Microbiol.">
        <title>The Global Catalogue of Microorganisms (GCM) 10K type strain sequencing project: providing services to taxonomists for standard genome sequencing and annotation.</title>
        <authorList>
            <consortium name="The Broad Institute Genomics Platform"/>
            <consortium name="The Broad Institute Genome Sequencing Center for Infectious Disease"/>
            <person name="Wu L."/>
            <person name="Ma J."/>
        </authorList>
    </citation>
    <scope>NUCLEOTIDE SEQUENCE [LARGE SCALE GENOMIC DNA]</scope>
    <source>
        <strain evidence="2">CGMCC 1.15342</strain>
    </source>
</reference>
<evidence type="ECO:0000313" key="2">
    <source>
        <dbReference type="Proteomes" id="UP000597338"/>
    </source>
</evidence>
<keyword evidence="2" id="KW-1185">Reference proteome</keyword>
<accession>A0ABQ1MJY3</accession>
<name>A0ABQ1MJY3_9SPHI</name>
<dbReference type="Proteomes" id="UP000597338">
    <property type="component" value="Unassembled WGS sequence"/>
</dbReference>